<gene>
    <name evidence="1" type="ORF">QLH32_12005</name>
</gene>
<name>A0ABY8S0I1_9GAMM</name>
<sequence length="344" mass="37416">MTFSQRDFATGQVVRKLNALGTGGGGGGITVLDYDATDPANYVSENITLADFEAVNGSALIDTVNNQFKADVAQSAYINAPYNISTEYAAIKLGTIPQSGSVTVDYSHYADYALALIFKDNTNTIQNVVEKHLIQNWTMDSIPRNLGILYNNSGDDHYNPPYEGLLSKTRYKLESGSNDSSNDVYDLAVYGTAPITLQFGSGLNVLMQGLGVTTEAEVIDTLLTMGMSIEDIQQILLNYKSFSVLFYDDILVKIPPSSTEMYVVLMPKINEAAYDLQDTTVDPAWAVSISMNAQHISKWNVPANCPDGTYLKISGNCQLLGHNCKTGDYLQVYANGTQGILIKG</sequence>
<dbReference type="RefSeq" id="WP_283266413.1">
    <property type="nucleotide sequence ID" value="NZ_CP125669.1"/>
</dbReference>
<reference evidence="1 2" key="1">
    <citation type="submission" date="2023-05" db="EMBL/GenBank/DDBJ databases">
        <title>The complete genome of Acinetobacter sp. nov KCTC 92772.</title>
        <authorList>
            <person name="Zhou G."/>
        </authorList>
    </citation>
    <scope>NUCLEOTIDE SEQUENCE [LARGE SCALE GENOMIC DNA]</scope>
    <source>
        <strain evidence="1 2">KCTC 92772</strain>
    </source>
</reference>
<keyword evidence="2" id="KW-1185">Reference proteome</keyword>
<accession>A0ABY8S0I1</accession>
<dbReference type="EMBL" id="CP125669">
    <property type="protein sequence ID" value="WHP04776.1"/>
    <property type="molecule type" value="Genomic_DNA"/>
</dbReference>
<dbReference type="Proteomes" id="UP001229836">
    <property type="component" value="Chromosome"/>
</dbReference>
<evidence type="ECO:0000313" key="1">
    <source>
        <dbReference type="EMBL" id="WHP04776.1"/>
    </source>
</evidence>
<organism evidence="1 2">
    <name type="scientific">Acinetobacter corruptisaponis</name>
    <dbReference type="NCBI Taxonomy" id="3045147"/>
    <lineage>
        <taxon>Bacteria</taxon>
        <taxon>Pseudomonadati</taxon>
        <taxon>Pseudomonadota</taxon>
        <taxon>Gammaproteobacteria</taxon>
        <taxon>Moraxellales</taxon>
        <taxon>Moraxellaceae</taxon>
        <taxon>Acinetobacter</taxon>
    </lineage>
</organism>
<proteinExistence type="predicted"/>
<evidence type="ECO:0000313" key="2">
    <source>
        <dbReference type="Proteomes" id="UP001229836"/>
    </source>
</evidence>
<protein>
    <submittedName>
        <fullName evidence="1">Uncharacterized protein</fullName>
    </submittedName>
</protein>